<sequence length="83" mass="9591">MEFYTEEEAKFLINYYSKLLIGTSIEPPKEIFINRLELELYDGGNYRVICRVDEYRGATIISDVATVSRLNGIELPQDVLANR</sequence>
<dbReference type="Proteomes" id="UP000255024">
    <property type="component" value="Unassembled WGS sequence"/>
</dbReference>
<protein>
    <submittedName>
        <fullName evidence="1">Uncharacterized protein</fullName>
    </submittedName>
</protein>
<dbReference type="EMBL" id="UGQL01000001">
    <property type="protein sequence ID" value="STZ27779.1"/>
    <property type="molecule type" value="Genomic_DNA"/>
</dbReference>
<keyword evidence="2" id="KW-1185">Reference proteome</keyword>
<evidence type="ECO:0000313" key="1">
    <source>
        <dbReference type="EMBL" id="STZ27779.1"/>
    </source>
</evidence>
<organism evidence="1 2">
    <name type="scientific">Myroides odoratus</name>
    <name type="common">Flavobacterium odoratum</name>
    <dbReference type="NCBI Taxonomy" id="256"/>
    <lineage>
        <taxon>Bacteria</taxon>
        <taxon>Pseudomonadati</taxon>
        <taxon>Bacteroidota</taxon>
        <taxon>Flavobacteriia</taxon>
        <taxon>Flavobacteriales</taxon>
        <taxon>Flavobacteriaceae</taxon>
        <taxon>Myroides</taxon>
    </lineage>
</organism>
<dbReference type="RefSeq" id="WP_115090650.1">
    <property type="nucleotide sequence ID" value="NZ_CP068107.1"/>
</dbReference>
<evidence type="ECO:0000313" key="2">
    <source>
        <dbReference type="Proteomes" id="UP000255024"/>
    </source>
</evidence>
<proteinExistence type="predicted"/>
<accession>A0A378RN64</accession>
<dbReference type="AlphaFoldDB" id="A0A378RN64"/>
<name>A0A378RN64_MYROD</name>
<reference evidence="1 2" key="1">
    <citation type="submission" date="2018-06" db="EMBL/GenBank/DDBJ databases">
        <authorList>
            <consortium name="Pathogen Informatics"/>
            <person name="Doyle S."/>
        </authorList>
    </citation>
    <scope>NUCLEOTIDE SEQUENCE [LARGE SCALE GENOMIC DNA]</scope>
    <source>
        <strain evidence="1 2">NCTC11179</strain>
    </source>
</reference>
<gene>
    <name evidence="1" type="ORF">NCTC11179_01315</name>
</gene>